<evidence type="ECO:0000313" key="1">
    <source>
        <dbReference type="EMBL" id="MED6163100.1"/>
    </source>
</evidence>
<sequence length="201" mass="22321">MEKGFRVPYLNVGIESKRVERASRSRKRVPPLPQIDHCNATSVGACVGVRNSVELLGVSDSRSLVAVVNEVPRLQLIPIVPVAVGIWEATESSAICTSINEDNMKRFINGELLDSQSLSPVDVEVEVGDEFESFDRKVAAHGKDEVELDEIENFVDEDFITEAEEAKKVWDKGGLSFYSSDEEEVLNRLANRKLVCKKRGS</sequence>
<name>A0ABU6US47_9FABA</name>
<organism evidence="1 2">
    <name type="scientific">Stylosanthes scabra</name>
    <dbReference type="NCBI Taxonomy" id="79078"/>
    <lineage>
        <taxon>Eukaryota</taxon>
        <taxon>Viridiplantae</taxon>
        <taxon>Streptophyta</taxon>
        <taxon>Embryophyta</taxon>
        <taxon>Tracheophyta</taxon>
        <taxon>Spermatophyta</taxon>
        <taxon>Magnoliopsida</taxon>
        <taxon>eudicotyledons</taxon>
        <taxon>Gunneridae</taxon>
        <taxon>Pentapetalae</taxon>
        <taxon>rosids</taxon>
        <taxon>fabids</taxon>
        <taxon>Fabales</taxon>
        <taxon>Fabaceae</taxon>
        <taxon>Papilionoideae</taxon>
        <taxon>50 kb inversion clade</taxon>
        <taxon>dalbergioids sensu lato</taxon>
        <taxon>Dalbergieae</taxon>
        <taxon>Pterocarpus clade</taxon>
        <taxon>Stylosanthes</taxon>
    </lineage>
</organism>
<protein>
    <submittedName>
        <fullName evidence="1">Uncharacterized protein</fullName>
    </submittedName>
</protein>
<proteinExistence type="predicted"/>
<comment type="caution">
    <text evidence="1">The sequence shown here is derived from an EMBL/GenBank/DDBJ whole genome shotgun (WGS) entry which is preliminary data.</text>
</comment>
<reference evidence="1 2" key="1">
    <citation type="journal article" date="2023" name="Plants (Basel)">
        <title>Bridging the Gap: Combining Genomics and Transcriptomics Approaches to Understand Stylosanthes scabra, an Orphan Legume from the Brazilian Caatinga.</title>
        <authorList>
            <person name="Ferreira-Neto J.R.C."/>
            <person name="da Silva M.D."/>
            <person name="Binneck E."/>
            <person name="de Melo N.F."/>
            <person name="da Silva R.H."/>
            <person name="de Melo A.L.T.M."/>
            <person name="Pandolfi V."/>
            <person name="Bustamante F.O."/>
            <person name="Brasileiro-Vidal A.C."/>
            <person name="Benko-Iseppon A.M."/>
        </authorList>
    </citation>
    <scope>NUCLEOTIDE SEQUENCE [LARGE SCALE GENOMIC DNA]</scope>
    <source>
        <tissue evidence="1">Leaves</tissue>
    </source>
</reference>
<accession>A0ABU6US47</accession>
<keyword evidence="2" id="KW-1185">Reference proteome</keyword>
<dbReference type="EMBL" id="JASCZI010121837">
    <property type="protein sequence ID" value="MED6163100.1"/>
    <property type="molecule type" value="Genomic_DNA"/>
</dbReference>
<dbReference type="Proteomes" id="UP001341840">
    <property type="component" value="Unassembled WGS sequence"/>
</dbReference>
<gene>
    <name evidence="1" type="ORF">PIB30_076623</name>
</gene>
<evidence type="ECO:0000313" key="2">
    <source>
        <dbReference type="Proteomes" id="UP001341840"/>
    </source>
</evidence>